<evidence type="ECO:0000313" key="3">
    <source>
        <dbReference type="Proteomes" id="UP000254467"/>
    </source>
</evidence>
<dbReference type="Proteomes" id="UP000254467">
    <property type="component" value="Unassembled WGS sequence"/>
</dbReference>
<dbReference type="EMBL" id="UFXQ01000001">
    <property type="protein sequence ID" value="STC68110.1"/>
    <property type="molecule type" value="Genomic_DNA"/>
</dbReference>
<reference evidence="2 3" key="1">
    <citation type="submission" date="2018-06" db="EMBL/GenBank/DDBJ databases">
        <authorList>
            <consortium name="Pathogen Informatics"/>
            <person name="Doyle S."/>
        </authorList>
    </citation>
    <scope>NUCLEOTIDE SEQUENCE [LARGE SCALE GENOMIC DNA]</scope>
    <source>
        <strain evidence="2 3">NCTC11862</strain>
    </source>
</reference>
<name>A0A376CI01_9CORY</name>
<evidence type="ECO:0000256" key="1">
    <source>
        <dbReference type="SAM" id="Phobius"/>
    </source>
</evidence>
<proteinExistence type="predicted"/>
<protein>
    <submittedName>
        <fullName evidence="2">Or membrane protein</fullName>
    </submittedName>
</protein>
<dbReference type="AlphaFoldDB" id="A0A376CI01"/>
<keyword evidence="1" id="KW-0812">Transmembrane</keyword>
<keyword evidence="3" id="KW-1185">Reference proteome</keyword>
<feature type="transmembrane region" description="Helical" evidence="1">
    <location>
        <begin position="73"/>
        <end position="94"/>
    </location>
</feature>
<keyword evidence="1" id="KW-1133">Transmembrane helix</keyword>
<sequence length="193" mass="21218">MFTDSYLLAYGNNCVRVKFRLQLLNDTGTEPAKGNRVIMASMQGLPRYVQISNPEVLSELQRRNSFMRNFRKAALAGATALAVAFGSTSVAVAAEGSSFDKVPTQVANELGVDNNSESKINQEEYESWEEVSKNHPDGQQNWADGRAIFGSSKDFSEQPLWAKLFYGGTIFAAVAGFIGTIVGPLYYYVVHGR</sequence>
<dbReference type="STRING" id="35756.GCA_001044155_01319"/>
<accession>A0A376CI01</accession>
<evidence type="ECO:0000313" key="2">
    <source>
        <dbReference type="EMBL" id="STC68110.1"/>
    </source>
</evidence>
<organism evidence="2 3">
    <name type="scientific">Corynebacterium pilosum</name>
    <dbReference type="NCBI Taxonomy" id="35756"/>
    <lineage>
        <taxon>Bacteria</taxon>
        <taxon>Bacillati</taxon>
        <taxon>Actinomycetota</taxon>
        <taxon>Actinomycetes</taxon>
        <taxon>Mycobacteriales</taxon>
        <taxon>Corynebacteriaceae</taxon>
        <taxon>Corynebacterium</taxon>
    </lineage>
</organism>
<keyword evidence="1" id="KW-0472">Membrane</keyword>
<gene>
    <name evidence="2" type="ORF">NCTC11862_00070</name>
</gene>
<feature type="transmembrane region" description="Helical" evidence="1">
    <location>
        <begin position="164"/>
        <end position="189"/>
    </location>
</feature>